<reference evidence="3 4" key="2">
    <citation type="submission" date="2020-04" db="EMBL/GenBank/DDBJ databases">
        <title>Genome sequencing and assembly of multiple isolates from the Colletotrichum gloeosporioides species complex.</title>
        <authorList>
            <person name="Gan P."/>
            <person name="Shirasu K."/>
        </authorList>
    </citation>
    <scope>NUCLEOTIDE SEQUENCE [LARGE SCALE GENOMIC DNA]</scope>
    <source>
        <strain evidence="3 4">Nara gc5</strain>
    </source>
</reference>
<evidence type="ECO:0000256" key="1">
    <source>
        <dbReference type="SAM" id="Coils"/>
    </source>
</evidence>
<feature type="compositionally biased region" description="Basic and acidic residues" evidence="2">
    <location>
        <begin position="531"/>
        <end position="544"/>
    </location>
</feature>
<comment type="caution">
    <text evidence="3">The sequence shown here is derived from an EMBL/GenBank/DDBJ whole genome shotgun (WGS) entry which is preliminary data.</text>
</comment>
<gene>
    <name evidence="3" type="ORF">CGGC5_v005953</name>
</gene>
<accession>A0A7J6JBA9</accession>
<proteinExistence type="predicted"/>
<dbReference type="RefSeq" id="XP_066009080.1">
    <property type="nucleotide sequence ID" value="XM_066151617.1"/>
</dbReference>
<feature type="coiled-coil region" evidence="1">
    <location>
        <begin position="558"/>
        <end position="585"/>
    </location>
</feature>
<protein>
    <submittedName>
        <fullName evidence="3">Uncharacterized protein</fullName>
    </submittedName>
</protein>
<dbReference type="InParanoid" id="A0A7J6JBA9"/>
<dbReference type="AlphaFoldDB" id="A0A7J6JBA9"/>
<reference evidence="3 4" key="1">
    <citation type="submission" date="2012-08" db="EMBL/GenBank/DDBJ databases">
        <authorList>
            <person name="Gan P.H.P."/>
            <person name="Ikeda K."/>
            <person name="Irieda H."/>
            <person name="Narusaka M."/>
            <person name="O'Connell R.J."/>
            <person name="Narusaka Y."/>
            <person name="Takano Y."/>
            <person name="Kubo Y."/>
            <person name="Shirasu K."/>
        </authorList>
    </citation>
    <scope>NUCLEOTIDE SEQUENCE [LARGE SCALE GENOMIC DNA]</scope>
    <source>
        <strain evidence="3 4">Nara gc5</strain>
    </source>
</reference>
<feature type="compositionally biased region" description="Polar residues" evidence="2">
    <location>
        <begin position="1"/>
        <end position="14"/>
    </location>
</feature>
<dbReference type="EMBL" id="ANPB02000003">
    <property type="protein sequence ID" value="KAF4486600.1"/>
    <property type="molecule type" value="Genomic_DNA"/>
</dbReference>
<evidence type="ECO:0000256" key="2">
    <source>
        <dbReference type="SAM" id="MobiDB-lite"/>
    </source>
</evidence>
<sequence length="594" mass="65452">MSTENQAVPQNLVPSSGAKGTVTTLPLPSPEPTPGVEDGRVEADRKRAAATTEQAFKVPSDIPEEANGSKGSEPPNEVSARLEEVITESRRILGCSDTSYAEILGVEIDSTAKAKADAWKRLGCLLHKNVTDHPDAPKAFEKLQNAAENLEVNHLPIEEVVQWDGKEKLPDDGKDDGDIPMEDIVPNPPEFITKIYNEATASLHDLRRDGSRQIAKEYLNNRNQLIKDFNVAEKKALGVGGADISEDRWCIPLEFFTTHYSIVYEKQKILEGDRSNQSARDAIAETKTLIDMKIEKNHFPGEWTVITADAYLQELDEYLQGRDKASAFAAAPAEAEKSAGVQAVIDYPWTTTKAADGSLIIGTRNQGRFGTRVCVETRENDGRIIRRLQSASETGLSEVEKYRKMTGAKDLAEGQSQWSCDDRDDFKELLWVTKSHTKCKNTAAGKKNPSADCCVKFGSKGIQILTVSSLSKVVGSSSARAMIENVCSRDNISPPWKAGNISEYHDPSRLEKDPLRRRHLQETQAASATNKHPDQRKQGMDEAMGKSQGALEPLEGRVQGLEKGMEEMKNMVTILNNNMEALMGMLKESSLKAK</sequence>
<evidence type="ECO:0000313" key="3">
    <source>
        <dbReference type="EMBL" id="KAF4486600.1"/>
    </source>
</evidence>
<dbReference type="OrthoDB" id="4839168at2759"/>
<feature type="compositionally biased region" description="Basic and acidic residues" evidence="2">
    <location>
        <begin position="37"/>
        <end position="47"/>
    </location>
</feature>
<dbReference type="GeneID" id="90979884"/>
<feature type="region of interest" description="Disordered" evidence="2">
    <location>
        <begin position="1"/>
        <end position="78"/>
    </location>
</feature>
<dbReference type="Proteomes" id="UP000011096">
    <property type="component" value="Unassembled WGS sequence"/>
</dbReference>
<name>A0A7J6JBA9_COLFN</name>
<organism evidence="3 4">
    <name type="scientific">Colletotrichum fructicola (strain Nara gc5)</name>
    <name type="common">Anthracnose fungus</name>
    <name type="synonym">Colletotrichum gloeosporioides (strain Nara gc5)</name>
    <dbReference type="NCBI Taxonomy" id="1213859"/>
    <lineage>
        <taxon>Eukaryota</taxon>
        <taxon>Fungi</taxon>
        <taxon>Dikarya</taxon>
        <taxon>Ascomycota</taxon>
        <taxon>Pezizomycotina</taxon>
        <taxon>Sordariomycetes</taxon>
        <taxon>Hypocreomycetidae</taxon>
        <taxon>Glomerellales</taxon>
        <taxon>Glomerellaceae</taxon>
        <taxon>Colletotrichum</taxon>
        <taxon>Colletotrichum gloeosporioides species complex</taxon>
    </lineage>
</organism>
<keyword evidence="4" id="KW-1185">Reference proteome</keyword>
<keyword evidence="1" id="KW-0175">Coiled coil</keyword>
<evidence type="ECO:0000313" key="4">
    <source>
        <dbReference type="Proteomes" id="UP000011096"/>
    </source>
</evidence>
<feature type="region of interest" description="Disordered" evidence="2">
    <location>
        <begin position="521"/>
        <end position="553"/>
    </location>
</feature>